<dbReference type="OMA" id="PINIFIC"/>
<dbReference type="AlphaFoldDB" id="A0A078HVH4"/>
<evidence type="ECO:0000259" key="2">
    <source>
        <dbReference type="Pfam" id="PF13966"/>
    </source>
</evidence>
<feature type="chain" id="PRO_5001737350" evidence="1">
    <location>
        <begin position="28"/>
        <end position="225"/>
    </location>
</feature>
<gene>
    <name evidence="3" type="primary">BnaC04g21910D</name>
    <name evidence="3" type="ORF">GSBRNA2T00074926001</name>
</gene>
<organism evidence="3 4">
    <name type="scientific">Brassica napus</name>
    <name type="common">Rape</name>
    <dbReference type="NCBI Taxonomy" id="3708"/>
    <lineage>
        <taxon>Eukaryota</taxon>
        <taxon>Viridiplantae</taxon>
        <taxon>Streptophyta</taxon>
        <taxon>Embryophyta</taxon>
        <taxon>Tracheophyta</taxon>
        <taxon>Spermatophyta</taxon>
        <taxon>Magnoliopsida</taxon>
        <taxon>eudicotyledons</taxon>
        <taxon>Gunneridae</taxon>
        <taxon>Pentapetalae</taxon>
        <taxon>rosids</taxon>
        <taxon>malvids</taxon>
        <taxon>Brassicales</taxon>
        <taxon>Brassicaceae</taxon>
        <taxon>Brassiceae</taxon>
        <taxon>Brassica</taxon>
    </lineage>
</organism>
<protein>
    <submittedName>
        <fullName evidence="3">BnaC04g21910D protein</fullName>
    </submittedName>
</protein>
<evidence type="ECO:0000256" key="1">
    <source>
        <dbReference type="SAM" id="SignalP"/>
    </source>
</evidence>
<sequence>MDLFLENHKMLTTFFNMILSSITLTEACDVYEWSPNGRPLPTYSTGMIYELIKDHQPPVPWYSAVWSSRGIPRHNFVTRLTVLDRCPTKDQMLRWGIQIDPTCILCNATSETRDHLYYECPYSWSFWKELSRKVQWNPSRNWSTEFGCMQAIRSPKHERLLVLLAWQASIYLLWTKRNNRHHRQQYRSVSSLAKQADLLIRNRISGIREINPSLSSKMLQRWFLN</sequence>
<proteinExistence type="predicted"/>
<feature type="signal peptide" evidence="1">
    <location>
        <begin position="1"/>
        <end position="27"/>
    </location>
</feature>
<dbReference type="Gramene" id="CDY42490">
    <property type="protein sequence ID" value="CDY42490"/>
    <property type="gene ID" value="GSBRNA2T00074926001"/>
</dbReference>
<dbReference type="InterPro" id="IPR026960">
    <property type="entry name" value="RVT-Znf"/>
</dbReference>
<evidence type="ECO:0000313" key="4">
    <source>
        <dbReference type="Proteomes" id="UP000028999"/>
    </source>
</evidence>
<dbReference type="Pfam" id="PF13966">
    <property type="entry name" value="zf-RVT"/>
    <property type="match status" value="1"/>
</dbReference>
<name>A0A078HVH4_BRANA</name>
<accession>A0A078HVH4</accession>
<dbReference type="PANTHER" id="PTHR33116:SF84">
    <property type="entry name" value="RNA-DIRECTED DNA POLYMERASE"/>
    <property type="match status" value="1"/>
</dbReference>
<feature type="domain" description="Reverse transcriptase zinc-binding" evidence="2">
    <location>
        <begin position="43"/>
        <end position="127"/>
    </location>
</feature>
<dbReference type="PaxDb" id="3708-A0A078HVH4"/>
<dbReference type="EMBL" id="LK032526">
    <property type="protein sequence ID" value="CDY42490.1"/>
    <property type="molecule type" value="Genomic_DNA"/>
</dbReference>
<keyword evidence="4" id="KW-1185">Reference proteome</keyword>
<keyword evidence="1" id="KW-0732">Signal</keyword>
<dbReference type="PANTHER" id="PTHR33116">
    <property type="entry name" value="REVERSE TRANSCRIPTASE ZINC-BINDING DOMAIN-CONTAINING PROTEIN-RELATED-RELATED"/>
    <property type="match status" value="1"/>
</dbReference>
<reference evidence="3 4" key="1">
    <citation type="journal article" date="2014" name="Science">
        <title>Plant genetics. Early allopolyploid evolution in the post-Neolithic Brassica napus oilseed genome.</title>
        <authorList>
            <person name="Chalhoub B."/>
            <person name="Denoeud F."/>
            <person name="Liu S."/>
            <person name="Parkin I.A."/>
            <person name="Tang H."/>
            <person name="Wang X."/>
            <person name="Chiquet J."/>
            <person name="Belcram H."/>
            <person name="Tong C."/>
            <person name="Samans B."/>
            <person name="Correa M."/>
            <person name="Da Silva C."/>
            <person name="Just J."/>
            <person name="Falentin C."/>
            <person name="Koh C.S."/>
            <person name="Le Clainche I."/>
            <person name="Bernard M."/>
            <person name="Bento P."/>
            <person name="Noel B."/>
            <person name="Labadie K."/>
            <person name="Alberti A."/>
            <person name="Charles M."/>
            <person name="Arnaud D."/>
            <person name="Guo H."/>
            <person name="Daviaud C."/>
            <person name="Alamery S."/>
            <person name="Jabbari K."/>
            <person name="Zhao M."/>
            <person name="Edger P.P."/>
            <person name="Chelaifa H."/>
            <person name="Tack D."/>
            <person name="Lassalle G."/>
            <person name="Mestiri I."/>
            <person name="Schnel N."/>
            <person name="Le Paslier M.C."/>
            <person name="Fan G."/>
            <person name="Renault V."/>
            <person name="Bayer P.E."/>
            <person name="Golicz A.A."/>
            <person name="Manoli S."/>
            <person name="Lee T.H."/>
            <person name="Thi V.H."/>
            <person name="Chalabi S."/>
            <person name="Hu Q."/>
            <person name="Fan C."/>
            <person name="Tollenaere R."/>
            <person name="Lu Y."/>
            <person name="Battail C."/>
            <person name="Shen J."/>
            <person name="Sidebottom C.H."/>
            <person name="Wang X."/>
            <person name="Canaguier A."/>
            <person name="Chauveau A."/>
            <person name="Berard A."/>
            <person name="Deniot G."/>
            <person name="Guan M."/>
            <person name="Liu Z."/>
            <person name="Sun F."/>
            <person name="Lim Y.P."/>
            <person name="Lyons E."/>
            <person name="Town C.D."/>
            <person name="Bancroft I."/>
            <person name="Wang X."/>
            <person name="Meng J."/>
            <person name="Ma J."/>
            <person name="Pires J.C."/>
            <person name="King G.J."/>
            <person name="Brunel D."/>
            <person name="Delourme R."/>
            <person name="Renard M."/>
            <person name="Aury J.M."/>
            <person name="Adams K.L."/>
            <person name="Batley J."/>
            <person name="Snowdon R.J."/>
            <person name="Tost J."/>
            <person name="Edwards D."/>
            <person name="Zhou Y."/>
            <person name="Hua W."/>
            <person name="Sharpe A.G."/>
            <person name="Paterson A.H."/>
            <person name="Guan C."/>
            <person name="Wincker P."/>
        </authorList>
    </citation>
    <scope>NUCLEOTIDE SEQUENCE [LARGE SCALE GENOMIC DNA]</scope>
    <source>
        <strain evidence="4">cv. Darmor-bzh</strain>
    </source>
</reference>
<evidence type="ECO:0000313" key="3">
    <source>
        <dbReference type="EMBL" id="CDY42490.1"/>
    </source>
</evidence>
<dbReference type="Proteomes" id="UP000028999">
    <property type="component" value="Unassembled WGS sequence"/>
</dbReference>